<protein>
    <submittedName>
        <fullName evidence="3">Glycosyl hydrolase</fullName>
    </submittedName>
</protein>
<dbReference type="AlphaFoldDB" id="A0A657M2C9"/>
<evidence type="ECO:0000313" key="4">
    <source>
        <dbReference type="Proteomes" id="UP000182661"/>
    </source>
</evidence>
<dbReference type="Gene3D" id="2.120.10.10">
    <property type="match status" value="1"/>
</dbReference>
<name>A0A657M2C9_9HYPH</name>
<accession>A0A657M2C9</accession>
<gene>
    <name evidence="3" type="ORF">AX760_09390</name>
</gene>
<evidence type="ECO:0000256" key="1">
    <source>
        <dbReference type="SAM" id="MobiDB-lite"/>
    </source>
</evidence>
<dbReference type="Pfam" id="PF13088">
    <property type="entry name" value="BNR_2"/>
    <property type="match status" value="1"/>
</dbReference>
<keyword evidence="4" id="KW-1185">Reference proteome</keyword>
<dbReference type="GO" id="GO:0016787">
    <property type="term" value="F:hydrolase activity"/>
    <property type="evidence" value="ECO:0007669"/>
    <property type="project" value="UniProtKB-KW"/>
</dbReference>
<proteinExistence type="predicted"/>
<evidence type="ECO:0000259" key="2">
    <source>
        <dbReference type="Pfam" id="PF13088"/>
    </source>
</evidence>
<dbReference type="EMBL" id="LSRP01000002">
    <property type="protein sequence ID" value="OJG01032.1"/>
    <property type="molecule type" value="Genomic_DNA"/>
</dbReference>
<feature type="region of interest" description="Disordered" evidence="1">
    <location>
        <begin position="1"/>
        <end position="21"/>
    </location>
</feature>
<dbReference type="RefSeq" id="WP_071831128.1">
    <property type="nucleotide sequence ID" value="NZ_LSRP01000002.1"/>
</dbReference>
<dbReference type="Proteomes" id="UP000182661">
    <property type="component" value="Unassembled WGS sequence"/>
</dbReference>
<reference evidence="3 4" key="1">
    <citation type="submission" date="2016-02" db="EMBL/GenBank/DDBJ databases">
        <title>Genome sequencing of a beta-galactosidase producing bacteria Rhizobium sp. 59.</title>
        <authorList>
            <person name="Wang D."/>
            <person name="Kot W."/>
            <person name="Qin Y."/>
            <person name="Hansen L."/>
            <person name="Naqvi K."/>
            <person name="Rensing C."/>
        </authorList>
    </citation>
    <scope>NUCLEOTIDE SEQUENCE [LARGE SCALE GENOMIC DNA]</scope>
    <source>
        <strain evidence="3 4">59</strain>
    </source>
</reference>
<dbReference type="CDD" id="cd15482">
    <property type="entry name" value="Sialidase_non-viral"/>
    <property type="match status" value="1"/>
</dbReference>
<dbReference type="PANTHER" id="PTHR43752">
    <property type="entry name" value="BNR/ASP-BOX REPEAT FAMILY PROTEIN"/>
    <property type="match status" value="1"/>
</dbReference>
<organism evidence="3 4">
    <name type="scientific">Pararhizobium antarcticum</name>
    <dbReference type="NCBI Taxonomy" id="1798805"/>
    <lineage>
        <taxon>Bacteria</taxon>
        <taxon>Pseudomonadati</taxon>
        <taxon>Pseudomonadota</taxon>
        <taxon>Alphaproteobacteria</taxon>
        <taxon>Hyphomicrobiales</taxon>
        <taxon>Rhizobiaceae</taxon>
        <taxon>Rhizobium/Agrobacterium group</taxon>
        <taxon>Pararhizobium</taxon>
    </lineage>
</organism>
<dbReference type="OrthoDB" id="41724at2"/>
<dbReference type="InterPro" id="IPR036278">
    <property type="entry name" value="Sialidase_sf"/>
</dbReference>
<evidence type="ECO:0000313" key="3">
    <source>
        <dbReference type="EMBL" id="OJG01032.1"/>
    </source>
</evidence>
<sequence>MSGNSGLHPEEIPPRMTGDITPVPHVSGRFEAFLPSPCVQNHAANLAFLPDGTLTCVWFGGTMEGMGDISIYMARLAPGADHWSQPEKMSDDPARSEQNPIIFVAPDGCVWLLYTAQTSGNQDGAVVKCRISQDGGRSFGPPAVLCDTPGTFVRQPIVVNEDGVWLLPVFRCVSEPGQRWTGNVDTAAVLVSRDQGCQWTMTDVPDSVGAVHMNIVPLGGARMVAFYRNRFARQVLRSVSVDSGLTWTRPEPTELPNNNSSIQATRLSGRRIAMVYNHSNASMSGERRLSLYDEIEPEGEAGDCEPVPSLEMSENKGTGAVWGVPRAPLSLVISSDGGQSFSDRQDLDIGDGYCLTNNSRDALNREYSYPSIIEGPDGGLHVAYTYYRRAIKYVRLPPHG</sequence>
<comment type="caution">
    <text evidence="3">The sequence shown here is derived from an EMBL/GenBank/DDBJ whole genome shotgun (WGS) entry which is preliminary data.</text>
</comment>
<dbReference type="PANTHER" id="PTHR43752:SF2">
    <property type="entry name" value="BNR_ASP-BOX REPEAT FAMILY PROTEIN"/>
    <property type="match status" value="1"/>
</dbReference>
<feature type="domain" description="Sialidase" evidence="2">
    <location>
        <begin position="52"/>
        <end position="382"/>
    </location>
</feature>
<keyword evidence="3" id="KW-0378">Hydrolase</keyword>
<dbReference type="InterPro" id="IPR011040">
    <property type="entry name" value="Sialidase"/>
</dbReference>
<dbReference type="SUPFAM" id="SSF50939">
    <property type="entry name" value="Sialidases"/>
    <property type="match status" value="1"/>
</dbReference>